<protein>
    <recommendedName>
        <fullName evidence="2">histidine kinase</fullName>
        <ecNumber evidence="2">2.7.13.3</ecNumber>
    </recommendedName>
</protein>
<dbReference type="InterPro" id="IPR013655">
    <property type="entry name" value="PAS_fold_3"/>
</dbReference>
<dbReference type="Pfam" id="PF08447">
    <property type="entry name" value="PAS_3"/>
    <property type="match status" value="2"/>
</dbReference>
<evidence type="ECO:0000313" key="10">
    <source>
        <dbReference type="Proteomes" id="UP000198382"/>
    </source>
</evidence>
<evidence type="ECO:0000259" key="8">
    <source>
        <dbReference type="PROSITE" id="PS50113"/>
    </source>
</evidence>
<dbReference type="SMART" id="SM00388">
    <property type="entry name" value="HisKA"/>
    <property type="match status" value="1"/>
</dbReference>
<reference evidence="9 10" key="1">
    <citation type="submission" date="2016-11" db="EMBL/GenBank/DDBJ databases">
        <title>Whole genomes of Flavobacteriaceae.</title>
        <authorList>
            <person name="Stine C."/>
            <person name="Li C."/>
            <person name="Tadesse D."/>
        </authorList>
    </citation>
    <scope>NUCLEOTIDE SEQUENCE [LARGE SCALE GENOMIC DNA]</scope>
    <source>
        <strain evidence="9 10">DSM 15937</strain>
    </source>
</reference>
<dbReference type="Gene3D" id="3.30.450.20">
    <property type="entry name" value="PAS domain"/>
    <property type="match status" value="6"/>
</dbReference>
<dbReference type="Gene3D" id="1.10.287.130">
    <property type="match status" value="1"/>
</dbReference>
<dbReference type="SUPFAM" id="SSF55874">
    <property type="entry name" value="ATPase domain of HSP90 chaperone/DNA topoisomerase II/histidine kinase"/>
    <property type="match status" value="1"/>
</dbReference>
<dbReference type="InterPro" id="IPR036890">
    <property type="entry name" value="HATPase_C_sf"/>
</dbReference>
<dbReference type="SUPFAM" id="SSF55785">
    <property type="entry name" value="PYP-like sensor domain (PAS domain)"/>
    <property type="match status" value="5"/>
</dbReference>
<dbReference type="SUPFAM" id="SSF47384">
    <property type="entry name" value="Homodimeric domain of signal transducing histidine kinase"/>
    <property type="match status" value="1"/>
</dbReference>
<dbReference type="SMART" id="SM00387">
    <property type="entry name" value="HATPase_c"/>
    <property type="match status" value="1"/>
</dbReference>
<keyword evidence="10" id="KW-1185">Reference proteome</keyword>
<gene>
    <name evidence="9" type="ORF">B0A65_05275</name>
</gene>
<name>A0ABX4BUU7_FLAFR</name>
<organism evidence="9 10">
    <name type="scientific">Flavobacterium frigidimaris</name>
    <dbReference type="NCBI Taxonomy" id="262320"/>
    <lineage>
        <taxon>Bacteria</taxon>
        <taxon>Pseudomonadati</taxon>
        <taxon>Bacteroidota</taxon>
        <taxon>Flavobacteriia</taxon>
        <taxon>Flavobacteriales</taxon>
        <taxon>Flavobacteriaceae</taxon>
        <taxon>Flavobacterium</taxon>
    </lineage>
</organism>
<dbReference type="PROSITE" id="PS50112">
    <property type="entry name" value="PAS"/>
    <property type="match status" value="1"/>
</dbReference>
<keyword evidence="3" id="KW-0597">Phosphoprotein</keyword>
<evidence type="ECO:0000256" key="2">
    <source>
        <dbReference type="ARBA" id="ARBA00012438"/>
    </source>
</evidence>
<dbReference type="Pfam" id="PF00512">
    <property type="entry name" value="HisKA"/>
    <property type="match status" value="1"/>
</dbReference>
<keyword evidence="4" id="KW-0808">Transferase</keyword>
<dbReference type="SMART" id="SM00091">
    <property type="entry name" value="PAS"/>
    <property type="match status" value="5"/>
</dbReference>
<dbReference type="InterPro" id="IPR000014">
    <property type="entry name" value="PAS"/>
</dbReference>
<dbReference type="PRINTS" id="PR00344">
    <property type="entry name" value="BCTRLSENSOR"/>
</dbReference>
<feature type="domain" description="PAC" evidence="8">
    <location>
        <begin position="635"/>
        <end position="687"/>
    </location>
</feature>
<evidence type="ECO:0000259" key="7">
    <source>
        <dbReference type="PROSITE" id="PS50112"/>
    </source>
</evidence>
<evidence type="ECO:0000259" key="6">
    <source>
        <dbReference type="PROSITE" id="PS50109"/>
    </source>
</evidence>
<dbReference type="InterPro" id="IPR036097">
    <property type="entry name" value="HisK_dim/P_sf"/>
</dbReference>
<keyword evidence="5 9" id="KW-0418">Kinase</keyword>
<comment type="caution">
    <text evidence="9">The sequence shown here is derived from an EMBL/GenBank/DDBJ whole genome shotgun (WGS) entry which is preliminary data.</text>
</comment>
<dbReference type="InterPro" id="IPR035965">
    <property type="entry name" value="PAS-like_dom_sf"/>
</dbReference>
<dbReference type="PANTHER" id="PTHR43304:SF1">
    <property type="entry name" value="PAC DOMAIN-CONTAINING PROTEIN"/>
    <property type="match status" value="1"/>
</dbReference>
<dbReference type="RefSeq" id="WP_074657765.1">
    <property type="nucleotide sequence ID" value="NZ_MUGV01000010.1"/>
</dbReference>
<dbReference type="CDD" id="cd00130">
    <property type="entry name" value="PAS"/>
    <property type="match status" value="2"/>
</dbReference>
<feature type="domain" description="Histidine kinase" evidence="6">
    <location>
        <begin position="842"/>
        <end position="1068"/>
    </location>
</feature>
<dbReference type="SMART" id="SM00086">
    <property type="entry name" value="PAC"/>
    <property type="match status" value="4"/>
</dbReference>
<dbReference type="Gene3D" id="3.30.565.10">
    <property type="entry name" value="Histidine kinase-like ATPase, C-terminal domain"/>
    <property type="match status" value="1"/>
</dbReference>
<evidence type="ECO:0000256" key="4">
    <source>
        <dbReference type="ARBA" id="ARBA00022679"/>
    </source>
</evidence>
<dbReference type="PANTHER" id="PTHR43304">
    <property type="entry name" value="PHYTOCHROME-LIKE PROTEIN CPH1"/>
    <property type="match status" value="1"/>
</dbReference>
<dbReference type="InterPro" id="IPR004358">
    <property type="entry name" value="Sig_transdc_His_kin-like_C"/>
</dbReference>
<sequence>MTKVNQDFLAKGGEMGALTRAKDWSKTAVGPIESWPQSLRTTLGILLNSKFPMFLFWGPEHICFYNDAYRPSLGKEGKHPLILGEKGADFWPEIWDFIKPLIDQVLTEGEATWHEDQFLPIYRNGKMEDVYWTFSYSPVNNDSGKIDGVLVICNETTDKVKMFNKLEESNTRYLNNILQTPSAMCVFRGPEYVVEIANDLMLELWGKKNSEVQNKPIFEALPEVKGQGLETILENVYQTGEKFEAHERLVKLPREGKIEDRYVNFVYEALKEPNGTISGIVAVANDVTAQVLARNTVEESEKKFRNIVKQAPLGIAILKGNDLILEMANPTYLQIVDKQEDDILGYPLFKTVPEAKDTVFPLLLHVYESGIPYHTDELSVTLNRYGKEELCYFNSVFHPLRDEDNAVTGIIIVSYEVTESVKARHLLAESEKAFREIVMESPIAMAIFRGKNHTIEMANNAMMKAIWQKEESETIGKPILEVFPELLEQKYPELLDDVVTNGKIIRENESVAYVDIRGELKKFYLDYQYTPLFEQDGKASGIMVTVNDVTSKVDARKKLEDAEQRARLAAEIAEIVTWDLDVATQELIYSENLPTLFGHKKNKKLTRPDILHQIHIDDLPILEKAYKVALKTSFYKYDARINKPDNTIAWIKAHGKIFFDENNHPVKMIGTIIDITDEKNSQQVLMKSEEKFRLLADSMPQFIWTGDEMGNLNYFNRAVYTFAGLSEEEVNKDGWLQIVHPDDRELNINKWIEAIQTGNDFLLEHRFCRYDGEYRWQLSRAIAQKDEEGNIQMWVGTSTDIHDQKNFTDKLEKEVYERTAQLELKNRDLINMNIELQSFAYISSHDLQEPLRKIQTFASRLADLDDENISEKAKTYLNRIEVSAKRMQTLIQDLLSYSRTNSADRVFVKTNLDEIAEEIQSDFSERIEETNAILDFDPLGEATIIPFQFRQLLHNLIGNSLKFSKKGEAPHIEVRANRIKGKEIKIPVSFPEKMYYHLTISDNGIGFDDEYKERIFEVFQRLNTESEFSGTGIGLAIVKKIVENHKGFITAHSEKGKGATFEIYLPEL</sequence>
<dbReference type="PROSITE" id="PS50109">
    <property type="entry name" value="HIS_KIN"/>
    <property type="match status" value="1"/>
</dbReference>
<dbReference type="GO" id="GO:0016301">
    <property type="term" value="F:kinase activity"/>
    <property type="evidence" value="ECO:0007669"/>
    <property type="project" value="UniProtKB-KW"/>
</dbReference>
<dbReference type="EMBL" id="MUGV01000010">
    <property type="protein sequence ID" value="OXA80982.1"/>
    <property type="molecule type" value="Genomic_DNA"/>
</dbReference>
<dbReference type="InterPro" id="IPR003594">
    <property type="entry name" value="HATPase_dom"/>
</dbReference>
<dbReference type="InterPro" id="IPR000700">
    <property type="entry name" value="PAS-assoc_C"/>
</dbReference>
<dbReference type="InterPro" id="IPR052162">
    <property type="entry name" value="Sensor_kinase/Photoreceptor"/>
</dbReference>
<dbReference type="PROSITE" id="PS50113">
    <property type="entry name" value="PAC"/>
    <property type="match status" value="3"/>
</dbReference>
<accession>A0ABX4BUU7</accession>
<dbReference type="InterPro" id="IPR001610">
    <property type="entry name" value="PAC"/>
</dbReference>
<dbReference type="EC" id="2.7.13.3" evidence="2"/>
<feature type="domain" description="PAC" evidence="8">
    <location>
        <begin position="761"/>
        <end position="813"/>
    </location>
</feature>
<comment type="catalytic activity">
    <reaction evidence="1">
        <text>ATP + protein L-histidine = ADP + protein N-phospho-L-histidine.</text>
        <dbReference type="EC" id="2.7.13.3"/>
    </reaction>
</comment>
<evidence type="ECO:0000256" key="5">
    <source>
        <dbReference type="ARBA" id="ARBA00022777"/>
    </source>
</evidence>
<dbReference type="NCBIfam" id="TIGR00229">
    <property type="entry name" value="sensory_box"/>
    <property type="match status" value="2"/>
</dbReference>
<dbReference type="CDD" id="cd00082">
    <property type="entry name" value="HisKA"/>
    <property type="match status" value="1"/>
</dbReference>
<dbReference type="Pfam" id="PF02518">
    <property type="entry name" value="HATPase_c"/>
    <property type="match status" value="1"/>
</dbReference>
<dbReference type="Gene3D" id="2.10.70.100">
    <property type="match status" value="1"/>
</dbReference>
<proteinExistence type="predicted"/>
<dbReference type="Proteomes" id="UP000198382">
    <property type="component" value="Unassembled WGS sequence"/>
</dbReference>
<dbReference type="Pfam" id="PF08448">
    <property type="entry name" value="PAS_4"/>
    <property type="match status" value="4"/>
</dbReference>
<evidence type="ECO:0000313" key="9">
    <source>
        <dbReference type="EMBL" id="OXA80982.1"/>
    </source>
</evidence>
<feature type="domain" description="PAS" evidence="7">
    <location>
        <begin position="688"/>
        <end position="758"/>
    </location>
</feature>
<evidence type="ECO:0000256" key="3">
    <source>
        <dbReference type="ARBA" id="ARBA00022553"/>
    </source>
</evidence>
<evidence type="ECO:0000256" key="1">
    <source>
        <dbReference type="ARBA" id="ARBA00000085"/>
    </source>
</evidence>
<dbReference type="InterPro" id="IPR005467">
    <property type="entry name" value="His_kinase_dom"/>
</dbReference>
<feature type="domain" description="PAC" evidence="8">
    <location>
        <begin position="507"/>
        <end position="561"/>
    </location>
</feature>
<dbReference type="InterPro" id="IPR013656">
    <property type="entry name" value="PAS_4"/>
</dbReference>
<dbReference type="InterPro" id="IPR003661">
    <property type="entry name" value="HisK_dim/P_dom"/>
</dbReference>